<evidence type="ECO:0000313" key="3">
    <source>
        <dbReference type="Proteomes" id="UP001595829"/>
    </source>
</evidence>
<keyword evidence="3" id="KW-1185">Reference proteome</keyword>
<keyword evidence="1" id="KW-1133">Transmembrane helix</keyword>
<evidence type="ECO:0000256" key="1">
    <source>
        <dbReference type="SAM" id="Phobius"/>
    </source>
</evidence>
<keyword evidence="1" id="KW-0472">Membrane</keyword>
<sequence length="445" mass="47350">MPAPGPAAAPRAAVVRRAVAATRAAGWPFGARFFPLAAGCVAASVWLGTRAQLEWQALDWTYTSAEFTAQLRFPAIVAAGAAAHVAARLTHRTRIFAQPWSVRVGHPLLRRHLGQLLGWFLPAYLLGMAPLVWATARHASYGHPHALVVVGALTGLAALVALGYLTGALVQNVLAVPLTVALVFLLLGLPNLHDGWNAVVPTLSALPTLGREQSLDLGLYRLLAFTVFGALFWSLAARLLTRRPPAAAHAPLLLVPVVLVALPLLRTPALFTYAGDGREVCDTRGTVTYCVHEGHRAELAELRDLAAPVIAAYGPDRAPLRQVRDDALAGAGTGAHRPDTLWVPITPGWRPAEEVPPLVASTLLPGRAACVSPTGSIAAGAATDERRTHLLQDLALWLQSRAFPGGGTDAGLFSGVAPERVRQWLARDRHAVETCTADPEDLPWR</sequence>
<organism evidence="2 3">
    <name type="scientific">Streptomyces coeruleoprunus</name>
    <dbReference type="NCBI Taxonomy" id="285563"/>
    <lineage>
        <taxon>Bacteria</taxon>
        <taxon>Bacillati</taxon>
        <taxon>Actinomycetota</taxon>
        <taxon>Actinomycetes</taxon>
        <taxon>Kitasatosporales</taxon>
        <taxon>Streptomycetaceae</taxon>
        <taxon>Streptomyces</taxon>
    </lineage>
</organism>
<protein>
    <recommendedName>
        <fullName evidence="4">ABC transporter permease</fullName>
    </recommendedName>
</protein>
<name>A0ABV9XED1_9ACTN</name>
<comment type="caution">
    <text evidence="2">The sequence shown here is derived from an EMBL/GenBank/DDBJ whole genome shotgun (WGS) entry which is preliminary data.</text>
</comment>
<gene>
    <name evidence="2" type="ORF">ACFPM3_10315</name>
</gene>
<feature type="transmembrane region" description="Helical" evidence="1">
    <location>
        <begin position="252"/>
        <end position="274"/>
    </location>
</feature>
<feature type="transmembrane region" description="Helical" evidence="1">
    <location>
        <begin position="219"/>
        <end position="240"/>
    </location>
</feature>
<dbReference type="Proteomes" id="UP001595829">
    <property type="component" value="Unassembled WGS sequence"/>
</dbReference>
<dbReference type="RefSeq" id="WP_345690775.1">
    <property type="nucleotide sequence ID" value="NZ_BAABIT010000001.1"/>
</dbReference>
<evidence type="ECO:0000313" key="2">
    <source>
        <dbReference type="EMBL" id="MFC5022525.1"/>
    </source>
</evidence>
<keyword evidence="1" id="KW-0812">Transmembrane</keyword>
<proteinExistence type="predicted"/>
<feature type="transmembrane region" description="Helical" evidence="1">
    <location>
        <begin position="146"/>
        <end position="166"/>
    </location>
</feature>
<feature type="transmembrane region" description="Helical" evidence="1">
    <location>
        <begin position="173"/>
        <end position="192"/>
    </location>
</feature>
<reference evidence="3" key="1">
    <citation type="journal article" date="2019" name="Int. J. Syst. Evol. Microbiol.">
        <title>The Global Catalogue of Microorganisms (GCM) 10K type strain sequencing project: providing services to taxonomists for standard genome sequencing and annotation.</title>
        <authorList>
            <consortium name="The Broad Institute Genomics Platform"/>
            <consortium name="The Broad Institute Genome Sequencing Center for Infectious Disease"/>
            <person name="Wu L."/>
            <person name="Ma J."/>
        </authorList>
    </citation>
    <scope>NUCLEOTIDE SEQUENCE [LARGE SCALE GENOMIC DNA]</scope>
    <source>
        <strain evidence="3">CGMCC 4.1648</strain>
    </source>
</reference>
<evidence type="ECO:0008006" key="4">
    <source>
        <dbReference type="Google" id="ProtNLM"/>
    </source>
</evidence>
<feature type="transmembrane region" description="Helical" evidence="1">
    <location>
        <begin position="116"/>
        <end position="134"/>
    </location>
</feature>
<accession>A0ABV9XED1</accession>
<dbReference type="EMBL" id="JBHSJD010000007">
    <property type="protein sequence ID" value="MFC5022525.1"/>
    <property type="molecule type" value="Genomic_DNA"/>
</dbReference>